<accession>A0A0F9HKR8</accession>
<name>A0A0F9HKR8_9ZZZZ</name>
<comment type="caution">
    <text evidence="1">The sequence shown here is derived from an EMBL/GenBank/DDBJ whole genome shotgun (WGS) entry which is preliminary data.</text>
</comment>
<feature type="non-terminal residue" evidence="1">
    <location>
        <position position="90"/>
    </location>
</feature>
<sequence length="90" mass="9852">MILFKHIKNLLLMFIFLLIVVGLGSILFVGQDGDVDEQGAKSLEEKWSREGDVMLTGKETIADLLLLMNMNKPPDGFVNAPGFELGSLTG</sequence>
<evidence type="ECO:0000313" key="1">
    <source>
        <dbReference type="EMBL" id="KKM15757.1"/>
    </source>
</evidence>
<organism evidence="1">
    <name type="scientific">marine sediment metagenome</name>
    <dbReference type="NCBI Taxonomy" id="412755"/>
    <lineage>
        <taxon>unclassified sequences</taxon>
        <taxon>metagenomes</taxon>
        <taxon>ecological metagenomes</taxon>
    </lineage>
</organism>
<reference evidence="1" key="1">
    <citation type="journal article" date="2015" name="Nature">
        <title>Complex archaea that bridge the gap between prokaryotes and eukaryotes.</title>
        <authorList>
            <person name="Spang A."/>
            <person name="Saw J.H."/>
            <person name="Jorgensen S.L."/>
            <person name="Zaremba-Niedzwiedzka K."/>
            <person name="Martijn J."/>
            <person name="Lind A.E."/>
            <person name="van Eijk R."/>
            <person name="Schleper C."/>
            <person name="Guy L."/>
            <person name="Ettema T.J."/>
        </authorList>
    </citation>
    <scope>NUCLEOTIDE SEQUENCE</scope>
</reference>
<proteinExistence type="predicted"/>
<dbReference type="EMBL" id="LAZR01014828">
    <property type="protein sequence ID" value="KKM15757.1"/>
    <property type="molecule type" value="Genomic_DNA"/>
</dbReference>
<gene>
    <name evidence="1" type="ORF">LCGC14_1692770</name>
</gene>
<dbReference type="AlphaFoldDB" id="A0A0F9HKR8"/>
<protein>
    <submittedName>
        <fullName evidence="1">Uncharacterized protein</fullName>
    </submittedName>
</protein>